<dbReference type="InterPro" id="IPR036322">
    <property type="entry name" value="WD40_repeat_dom_sf"/>
</dbReference>
<reference evidence="5" key="2">
    <citation type="submission" date="2020-06" db="EMBL/GenBank/DDBJ databases">
        <authorList>
            <person name="Sheffer M."/>
        </authorList>
    </citation>
    <scope>NUCLEOTIDE SEQUENCE</scope>
</reference>
<feature type="domain" description="RSE1/DDB1/CPSF1 C-terminal" evidence="3">
    <location>
        <begin position="826"/>
        <end position="1165"/>
    </location>
</feature>
<dbReference type="GO" id="GO:0003676">
    <property type="term" value="F:nucleic acid binding"/>
    <property type="evidence" value="ECO:0007669"/>
    <property type="project" value="InterPro"/>
</dbReference>
<evidence type="ECO:0000313" key="5">
    <source>
        <dbReference type="EMBL" id="KAF8770116.1"/>
    </source>
</evidence>
<accession>A0A8T0EAS4</accession>
<protein>
    <submittedName>
        <fullName evidence="5">Splicing factor 3B subunit 3 like protein</fullName>
    </submittedName>
</protein>
<evidence type="ECO:0000259" key="4">
    <source>
        <dbReference type="Pfam" id="PF10433"/>
    </source>
</evidence>
<reference evidence="5" key="1">
    <citation type="journal article" date="2020" name="bioRxiv">
        <title>Chromosome-level reference genome of the European wasp spider Argiope bruennichi: a resource for studies on range expansion and evolutionary adaptation.</title>
        <authorList>
            <person name="Sheffer M.M."/>
            <person name="Hoppe A."/>
            <person name="Krehenwinkel H."/>
            <person name="Uhl G."/>
            <person name="Kuss A.W."/>
            <person name="Jensen L."/>
            <person name="Jensen C."/>
            <person name="Gillespie R.G."/>
            <person name="Hoff K.J."/>
            <person name="Prost S."/>
        </authorList>
    </citation>
    <scope>NUCLEOTIDE SEQUENCE</scope>
</reference>
<comment type="subcellular location">
    <subcellularLocation>
        <location evidence="1">Nucleus</location>
    </subcellularLocation>
</comment>
<dbReference type="SUPFAM" id="SSF50978">
    <property type="entry name" value="WD40 repeat-like"/>
    <property type="match status" value="1"/>
</dbReference>
<dbReference type="Gene3D" id="2.130.10.10">
    <property type="entry name" value="YVTN repeat-like/Quinoprotein amine dehydrogenase"/>
    <property type="match status" value="2"/>
</dbReference>
<name>A0A8T0EAS4_ARGBR</name>
<dbReference type="InterPro" id="IPR018846">
    <property type="entry name" value="Beta-prop_RSE1/DDB1/CPSF1_1st"/>
</dbReference>
<dbReference type="Pfam" id="PF03178">
    <property type="entry name" value="CPSF_A"/>
    <property type="match status" value="1"/>
</dbReference>
<evidence type="ECO:0000256" key="1">
    <source>
        <dbReference type="ARBA" id="ARBA00004123"/>
    </source>
</evidence>
<gene>
    <name evidence="5" type="ORF">HNY73_017686</name>
</gene>
<evidence type="ECO:0000313" key="6">
    <source>
        <dbReference type="Proteomes" id="UP000807504"/>
    </source>
</evidence>
<comment type="caution">
    <text evidence="5">The sequence shown here is derived from an EMBL/GenBank/DDBJ whole genome shotgun (WGS) entry which is preliminary data.</text>
</comment>
<dbReference type="EMBL" id="JABXBU010002228">
    <property type="protein sequence ID" value="KAF8770116.1"/>
    <property type="molecule type" value="Genomic_DNA"/>
</dbReference>
<organism evidence="5 6">
    <name type="scientific">Argiope bruennichi</name>
    <name type="common">Wasp spider</name>
    <name type="synonym">Aranea bruennichi</name>
    <dbReference type="NCBI Taxonomy" id="94029"/>
    <lineage>
        <taxon>Eukaryota</taxon>
        <taxon>Metazoa</taxon>
        <taxon>Ecdysozoa</taxon>
        <taxon>Arthropoda</taxon>
        <taxon>Chelicerata</taxon>
        <taxon>Arachnida</taxon>
        <taxon>Araneae</taxon>
        <taxon>Araneomorphae</taxon>
        <taxon>Entelegynae</taxon>
        <taxon>Araneoidea</taxon>
        <taxon>Araneidae</taxon>
        <taxon>Argiope</taxon>
    </lineage>
</organism>
<dbReference type="PANTHER" id="PTHR10644">
    <property type="entry name" value="DNA REPAIR/RNA PROCESSING CPSF FAMILY"/>
    <property type="match status" value="1"/>
</dbReference>
<evidence type="ECO:0000259" key="3">
    <source>
        <dbReference type="Pfam" id="PF03178"/>
    </source>
</evidence>
<dbReference type="AlphaFoldDB" id="A0A8T0EAS4"/>
<evidence type="ECO:0000256" key="2">
    <source>
        <dbReference type="ARBA" id="ARBA00023242"/>
    </source>
</evidence>
<keyword evidence="6" id="KW-1185">Reference proteome</keyword>
<dbReference type="InterPro" id="IPR015943">
    <property type="entry name" value="WD40/YVTN_repeat-like_dom_sf"/>
</dbReference>
<proteinExistence type="predicted"/>
<dbReference type="InterPro" id="IPR050358">
    <property type="entry name" value="RSE1/DDB1/CFT1"/>
</dbReference>
<dbReference type="Proteomes" id="UP000807504">
    <property type="component" value="Unassembled WGS sequence"/>
</dbReference>
<sequence length="1203" mass="136231">MTFYHQTLYEATNIHQITVGNFLDEKKEDIVICTGRVLKLKRFEARYAMFQTLISLDTHDTICALGKFRRERQSKDSIVVLAERRVAMILVVNAEKMAFERIVEEKFNTDIPRRLPLYYLAFDSQMRAFCTATMEAAIQLWTFNGEDDSKLTYLEFSEDITVIFDIAFVDDNSENFIIAYLGASYQIGIGKRPDCKLVFFDVSKDGEEGERNSIFIDHANALIPVPGQKGVLVCSENFLTYYPVNLADGIVRCSVPLRMTDPLMTNIFVCFTKYKEQTDFNLNEPSTSYASSKRSIYYFAQTEQGDIFKIQVVVYEDKVREIVLKYFITLPLATALCVLQGEFLLVISEFLSSYVYKIDDIEMYARDHSCFSSSLTLPKGKHFFFLHRTLDILPVSEIKSISPIMQMDLSPCSARKYQLCLASGRGSLSHLTISGRDVIYQFCAKIEKESKQRPICMWAIESTPSISKEAETLIVISFLKTTAVYTVKKNSTLFRKKGKEEVLLALNTNTLYCAKTGEDAIIQICPKGICVITAKKNYLVLPTRFEVIQACTMNKQSLILAFRDRFLEHHKIDNHGCILNSEIPRVGVSGIITCLLLSASSGNDQLLAVGLRTSIPGNRKCKLYEIHLFNVFPAMRHLCKLSVESSPYSFCFMNIDPNQPSFLVGCQNGKVLTVVMEKIHSRRELNIIKTEAVGTRAVLLLPVCADGKQSILAKSDDSCIATISDDLLRFIEVENLTHQRKTQIKVPLEYTPKKLVTDPLSGTIIITLSDNNSYTEETREEKRMELEMYKAAAENPHSPRAPAVKKIPKSWASIVRVLKVHEGNLKEGAEVHFKQRNTALSLCYFKQGEDNFLLVGLVKDFSTYGCCAEGAIQTFQILEDDEIIKYLHTTLTKSAPSAMCYYDKKVLIGIGRKLALFSVRLNGLQLVCEEKECVFRAITAIYPVDERIWVSDSKCGMSCLLYGPKKTLIHIKKKDKFRKRALHLLEKDIKPCEVTAACILSGDRMVRATKYGNIFIVQLGTLQARKKSTVSNKNNPFITIPLIQRETLPATILRKRRRMSTLSQEEVLACIYIGEIVTSIQTFKFSSNLYETVVYATLAGSVGILSELKLEKDASFLASVYKAMLMGTKAIEESSTNFLSSHSQFRSKYHQCKNMIDGDFLAHFVKLEEEFQTYVQNQVKASPRQITAKIESLESPNNFAYNI</sequence>
<feature type="domain" description="RSE1/DDB1/CPSF1 first beta-propeller" evidence="4">
    <location>
        <begin position="14"/>
        <end position="362"/>
    </location>
</feature>
<dbReference type="Pfam" id="PF10433">
    <property type="entry name" value="Beta-prop_RSE1_1st"/>
    <property type="match status" value="1"/>
</dbReference>
<dbReference type="InterPro" id="IPR004871">
    <property type="entry name" value="RSE1/DDB1/CPSF1_C"/>
</dbReference>
<keyword evidence="2" id="KW-0539">Nucleus</keyword>
<dbReference type="GO" id="GO:0005634">
    <property type="term" value="C:nucleus"/>
    <property type="evidence" value="ECO:0007669"/>
    <property type="project" value="UniProtKB-SubCell"/>
</dbReference>